<proteinExistence type="inferred from homology"/>
<gene>
    <name evidence="5" type="ORF">MCNOR_3311</name>
</gene>
<dbReference type="PANTHER" id="PTHR42749">
    <property type="entry name" value="CELL SHAPE-DETERMINING PROTEIN MREB"/>
    <property type="match status" value="1"/>
</dbReference>
<dbReference type="Gene3D" id="3.30.420.40">
    <property type="match status" value="2"/>
</dbReference>
<sequence length="658" mass="70982">MSETRYSVGIDLGTTNSVVAYVDLSGCDGEKAPLEILEIPQLTAPGTIGDRKQLPSFMYQAHEAELAPGDIVLPWDERPEAITGELARQLGAKTPIRLVASAKSWLCHSGVDCRAPILPVQAPKEVKRVSPLQASIAYLRHMRDAWNARHPEHPLSEQDLTITVPASFDPAARELTVEAAHALGLRQAILLEEPQSALYSWIQASGGGWREQVKPGDVILVVDVGGGTTDLSLIAVTEADGNLELNRIAIGDHILLGGDNMDLALAYGLKLKLEAEGKKLESWQVQALMHGCRDAKESLLSDPEVSEVAVVVPSRGSSLIGGTLRTALTKDEVNQTLVEGFFPQVSIDEKPLVQARTGLTTLGLPYAKDARITCHLAAFLSRQVSAAAELEGFAPAEGSRFIHPTALLLNGGVFKAEALERRLLDVLNDWLRADGAPEARLLHGADLDLAVARGAAYYGYVRKGKGVRIRGGTAAAYYVGVESAMPAVPGFPAPLQVLCIAPFGMEEGTEAELPPEEFGLVVGEPVRFRFFASTLRREDLVGTRLEDWREDEIEELHEIEVTLPVEGNRAGEVVPVRLAARATEVGTLQLEAVARDSGERWKVEFEVRSGEKPVPAFDEVIPEAPYLGTLEAPAESVVEGDAGGDEPAGKKPFWSFNK</sequence>
<evidence type="ECO:0000313" key="5">
    <source>
        <dbReference type="EMBL" id="CAI8893971.1"/>
    </source>
</evidence>
<dbReference type="GO" id="GO:0140662">
    <property type="term" value="F:ATP-dependent protein folding chaperone"/>
    <property type="evidence" value="ECO:0007669"/>
    <property type="project" value="InterPro"/>
</dbReference>
<reference evidence="5" key="1">
    <citation type="submission" date="2023-03" db="EMBL/GenBank/DDBJ databases">
        <authorList>
            <person name="Pearce D."/>
        </authorList>
    </citation>
    <scope>NUCLEOTIDE SEQUENCE</scope>
    <source>
        <strain evidence="5">Mc</strain>
    </source>
</reference>
<comment type="similarity">
    <text evidence="1">Belongs to the heat shock protein 70 family.</text>
</comment>
<dbReference type="InterPro" id="IPR018181">
    <property type="entry name" value="Heat_shock_70_CS"/>
</dbReference>
<evidence type="ECO:0000256" key="4">
    <source>
        <dbReference type="SAM" id="MobiDB-lite"/>
    </source>
</evidence>
<dbReference type="PROSITE" id="PS00329">
    <property type="entry name" value="HSP70_2"/>
    <property type="match status" value="1"/>
</dbReference>
<dbReference type="CDD" id="cd10170">
    <property type="entry name" value="ASKHA_NBD_HSP70"/>
    <property type="match status" value="1"/>
</dbReference>
<keyword evidence="3" id="KW-0067">ATP-binding</keyword>
<dbReference type="InterPro" id="IPR043129">
    <property type="entry name" value="ATPase_NBD"/>
</dbReference>
<dbReference type="AlphaFoldDB" id="A0AA35XV01"/>
<evidence type="ECO:0000256" key="2">
    <source>
        <dbReference type="ARBA" id="ARBA00022741"/>
    </source>
</evidence>
<dbReference type="PANTHER" id="PTHR42749:SF1">
    <property type="entry name" value="CELL SHAPE-DETERMINING PROTEIN MREB"/>
    <property type="match status" value="1"/>
</dbReference>
<name>A0AA35XV01_METCP</name>
<organism evidence="5 6">
    <name type="scientific">Methylococcus capsulatus</name>
    <dbReference type="NCBI Taxonomy" id="414"/>
    <lineage>
        <taxon>Bacteria</taxon>
        <taxon>Pseudomonadati</taxon>
        <taxon>Pseudomonadota</taxon>
        <taxon>Gammaproteobacteria</taxon>
        <taxon>Methylococcales</taxon>
        <taxon>Methylococcaceae</taxon>
        <taxon>Methylococcus</taxon>
    </lineage>
</organism>
<dbReference type="EMBL" id="OX458332">
    <property type="protein sequence ID" value="CAI8893971.1"/>
    <property type="molecule type" value="Genomic_DNA"/>
</dbReference>
<evidence type="ECO:0000313" key="6">
    <source>
        <dbReference type="Proteomes" id="UP001158598"/>
    </source>
</evidence>
<dbReference type="PRINTS" id="PR00301">
    <property type="entry name" value="HEATSHOCK70"/>
</dbReference>
<dbReference type="Proteomes" id="UP001158598">
    <property type="component" value="Chromosome"/>
</dbReference>
<dbReference type="InterPro" id="IPR013126">
    <property type="entry name" value="Hsp_70_fam"/>
</dbReference>
<dbReference type="GO" id="GO:0005524">
    <property type="term" value="F:ATP binding"/>
    <property type="evidence" value="ECO:0007669"/>
    <property type="project" value="UniProtKB-KW"/>
</dbReference>
<dbReference type="Pfam" id="PF00012">
    <property type="entry name" value="HSP70"/>
    <property type="match status" value="1"/>
</dbReference>
<protein>
    <submittedName>
        <fullName evidence="5">DnaK-related protein</fullName>
    </submittedName>
</protein>
<dbReference type="RefSeq" id="WP_282213387.1">
    <property type="nucleotide sequence ID" value="NZ_OX458332.1"/>
</dbReference>
<accession>A0AA35XV01</accession>
<feature type="region of interest" description="Disordered" evidence="4">
    <location>
        <begin position="635"/>
        <end position="658"/>
    </location>
</feature>
<dbReference type="PROSITE" id="PS00297">
    <property type="entry name" value="HSP70_1"/>
    <property type="match status" value="1"/>
</dbReference>
<evidence type="ECO:0000256" key="1">
    <source>
        <dbReference type="ARBA" id="ARBA00007381"/>
    </source>
</evidence>
<evidence type="ECO:0000256" key="3">
    <source>
        <dbReference type="ARBA" id="ARBA00022840"/>
    </source>
</evidence>
<keyword evidence="2" id="KW-0547">Nucleotide-binding</keyword>
<dbReference type="SUPFAM" id="SSF53067">
    <property type="entry name" value="Actin-like ATPase domain"/>
    <property type="match status" value="2"/>
</dbReference>